<dbReference type="NCBIfam" id="NF045579">
    <property type="entry name" value="rhamnoside_JR"/>
    <property type="match status" value="1"/>
</dbReference>
<dbReference type="KEGG" id="hyj:FHG12_04675"/>
<dbReference type="AlphaFoldDB" id="A0A5B7ZWW2"/>
<dbReference type="Pfam" id="PF17132">
    <property type="entry name" value="Glyco_hydro_106"/>
    <property type="match status" value="2"/>
</dbReference>
<dbReference type="SUPFAM" id="SSF49785">
    <property type="entry name" value="Galactose-binding domain-like"/>
    <property type="match status" value="1"/>
</dbReference>
<dbReference type="PANTHER" id="PTHR36848">
    <property type="entry name" value="DNA-BINDING PROTEIN (PUTATIVE SECRETED PROTEIN)-RELATED"/>
    <property type="match status" value="1"/>
</dbReference>
<accession>A0A5B7ZWW2</accession>
<dbReference type="PANTHER" id="PTHR36848:SF2">
    <property type="entry name" value="SECRETED PROTEIN"/>
    <property type="match status" value="1"/>
</dbReference>
<dbReference type="InterPro" id="IPR053161">
    <property type="entry name" value="Ulvan_degrading_GH"/>
</dbReference>
<evidence type="ECO:0000313" key="3">
    <source>
        <dbReference type="Proteomes" id="UP000305398"/>
    </source>
</evidence>
<evidence type="ECO:0000256" key="1">
    <source>
        <dbReference type="SAM" id="SignalP"/>
    </source>
</evidence>
<keyword evidence="1" id="KW-0732">Signal</keyword>
<keyword evidence="3" id="KW-1185">Reference proteome</keyword>
<dbReference type="Gene3D" id="2.60.120.260">
    <property type="entry name" value="Galactose-binding domain-like"/>
    <property type="match status" value="1"/>
</dbReference>
<dbReference type="EMBL" id="CP040896">
    <property type="protein sequence ID" value="QDA59440.1"/>
    <property type="molecule type" value="Genomic_DNA"/>
</dbReference>
<gene>
    <name evidence="2" type="ORF">FHG12_04675</name>
</gene>
<name>A0A5B7ZWW2_9BACT</name>
<feature type="signal peptide" evidence="1">
    <location>
        <begin position="1"/>
        <end position="21"/>
    </location>
</feature>
<keyword evidence="2" id="KW-0378">Hydrolase</keyword>
<dbReference type="InterPro" id="IPR008979">
    <property type="entry name" value="Galactose-bd-like_sf"/>
</dbReference>
<dbReference type="GO" id="GO:0016787">
    <property type="term" value="F:hydrolase activity"/>
    <property type="evidence" value="ECO:0007669"/>
    <property type="project" value="UniProtKB-KW"/>
</dbReference>
<dbReference type="Proteomes" id="UP000305398">
    <property type="component" value="Chromosome"/>
</dbReference>
<dbReference type="RefSeq" id="WP_139514621.1">
    <property type="nucleotide sequence ID" value="NZ_CP040896.1"/>
</dbReference>
<evidence type="ECO:0000313" key="2">
    <source>
        <dbReference type="EMBL" id="QDA59440.1"/>
    </source>
</evidence>
<protein>
    <submittedName>
        <fullName evidence="2">Glycoside hydrolase family 2 protein</fullName>
    </submittedName>
</protein>
<dbReference type="OrthoDB" id="9761519at2"/>
<organism evidence="2 3">
    <name type="scientific">Hymenobacter jejuensis</name>
    <dbReference type="NCBI Taxonomy" id="2502781"/>
    <lineage>
        <taxon>Bacteria</taxon>
        <taxon>Pseudomonadati</taxon>
        <taxon>Bacteroidota</taxon>
        <taxon>Cytophagia</taxon>
        <taxon>Cytophagales</taxon>
        <taxon>Hymenobacteraceae</taxon>
        <taxon>Hymenobacter</taxon>
    </lineage>
</organism>
<feature type="chain" id="PRO_5022941659" evidence="1">
    <location>
        <begin position="22"/>
        <end position="949"/>
    </location>
</feature>
<reference evidence="2 3" key="1">
    <citation type="submission" date="2019-06" db="EMBL/GenBank/DDBJ databases">
        <authorList>
            <person name="Srinivasan S."/>
        </authorList>
    </citation>
    <scope>NUCLEOTIDE SEQUENCE [LARGE SCALE GENOMIC DNA]</scope>
    <source>
        <strain evidence="2 3">17J68-5</strain>
    </source>
</reference>
<sequence length="949" mass="104363">MKKSTFALSLLLSLATAQTWAQAPKWPAITQQTKPWTRWWWEGSAVNPKDLTNLLEQYQKAGLGGVEITTIYGVHGAESQFIDFLSPKWMDMLSHTLTEAGRLGMGVDMAQASGWPFGGPWVTPTDACKYVTYQTYSVKGGEQLKEAVTFMQKPIVRAINHQVDIKTLVDPVAKNKDLQSLALDQVRFEKPLPLQTLMAYSDKGETVDLTSKVDAQGKLNWTAPAGNWTLYALFQGWHGKQVERAGPGGEGDVIDHFSKTATQHYLQRFDEAFKGHDIKPLRAFFNDSYEVDDAQGESNWTPQMFAEFQKRRGYDLHKYLPALFGKDTDDRNRRVLCDYRETISELLLENYTQTWSDWAKTQGALIRNQAHGSPANILDLYAVTDIPETEGTDLLRIKFASSAANVTGKKLASSESATWENEHFLSKLSDIKVAMDRYLLGGVNHTFYHGTNYSPQAAAWPGWLFYAAVHFNPNNTFWTDFGKLNTYVAHCQSFLQEGKPNNDVLVYLPIYDSFSNPSGKVLLQHYDGIEHGFKGMPVENTTEALLKKGYGFDFISDKQLQRVTGAGAALHTGGVTYQTVLLPDARLVPLPTLERVLTLAQNGATIVVQNQLPTDVPGLGNLDARRATLKKLLGQLKFADAGKGVQKAAIGKGKILVGKDVDQLLAAAGVKREAMVDQGVQYVRRSHAKGHYYFLANHGEKAVEGWVKLQTPAKSVALYNPMTEKSGMASVRNAGSTPEVYLQLAPGESCILETNEAAVTGPAYAYLKTAGTPQPVTGTWDINFVKGGPELPAKVQTKELGSWTNLSGDAVKKFSGTATYTTSFPMPTGSGEGWILNLGKVAESARVQVNGQDVGTLIGPVYQVFIPKSQLKATNTLTVSVSNAMANRIADMDKNHVEWKKFYNVNIAARLPENRDANGVFTAEKWAPRESGLIGPVTLTPATTGAQVQ</sequence>
<proteinExistence type="predicted"/>